<dbReference type="EMBL" id="MFWE01000027">
    <property type="protein sequence ID" value="OGJ09211.1"/>
    <property type="molecule type" value="Genomic_DNA"/>
</dbReference>
<dbReference type="EC" id="4.1.1.23" evidence="7"/>
<evidence type="ECO:0000313" key="9">
    <source>
        <dbReference type="EMBL" id="OGJ09211.1"/>
    </source>
</evidence>
<gene>
    <name evidence="9" type="ORF">A2456_01185</name>
</gene>
<sequence length="274" mass="30855">MNIIDKYNKRAKKINSLLCVGLDADFAKIPAKFLKMEFPQFEFNKWIIGETHEYASAYKPNSAFYEARGEKGIKELKMTMEYLIKNHPDIFTILDAKRGDIGNTNNGYVDFVFDYLISDAITIHPYLGQEAVQPFLDRKDKCSIVLCRTSNKGAGEFQDLSVKHSVFNTSVPVWKAVAQNVSKDWNKNKNCMLVVGATYPKEMKEIRKIAGDMTFLVPGIGAQGGDLKAVMKAGLNNKGLGLIINSSRGIIFSDSPKEEAEKLCEEMRKYKDIL</sequence>
<dbReference type="NCBIfam" id="TIGR02127">
    <property type="entry name" value="pyrF_sub2"/>
    <property type="match status" value="1"/>
</dbReference>
<name>A0A1F6YS47_9BACT</name>
<feature type="domain" description="Orotidine 5'-phosphate decarboxylase" evidence="8">
    <location>
        <begin position="17"/>
        <end position="263"/>
    </location>
</feature>
<dbReference type="GO" id="GO:0006207">
    <property type="term" value="P:'de novo' pyrimidine nucleobase biosynthetic process"/>
    <property type="evidence" value="ECO:0007669"/>
    <property type="project" value="InterPro"/>
</dbReference>
<evidence type="ECO:0000256" key="3">
    <source>
        <dbReference type="ARBA" id="ARBA00022793"/>
    </source>
</evidence>
<dbReference type="UniPathway" id="UPA00070">
    <property type="reaction ID" value="UER00120"/>
</dbReference>
<organism evidence="9 10">
    <name type="scientific">Candidatus Nomurabacteria bacterium RIFOXYC2_FULL_36_19</name>
    <dbReference type="NCBI Taxonomy" id="1801806"/>
    <lineage>
        <taxon>Bacteria</taxon>
        <taxon>Candidatus Nomuraibacteriota</taxon>
    </lineage>
</organism>
<evidence type="ECO:0000256" key="7">
    <source>
        <dbReference type="NCBIfam" id="TIGR02127"/>
    </source>
</evidence>
<dbReference type="GO" id="GO:0004590">
    <property type="term" value="F:orotidine-5'-phosphate decarboxylase activity"/>
    <property type="evidence" value="ECO:0007669"/>
    <property type="project" value="UniProtKB-UniRule"/>
</dbReference>
<dbReference type="AlphaFoldDB" id="A0A1F6YS47"/>
<evidence type="ECO:0000256" key="4">
    <source>
        <dbReference type="ARBA" id="ARBA00022975"/>
    </source>
</evidence>
<dbReference type="Pfam" id="PF00215">
    <property type="entry name" value="OMPdecase"/>
    <property type="match status" value="1"/>
</dbReference>
<dbReference type="SMART" id="SM00934">
    <property type="entry name" value="OMPdecase"/>
    <property type="match status" value="1"/>
</dbReference>
<comment type="catalytic activity">
    <reaction evidence="6">
        <text>orotidine 5'-phosphate + H(+) = UMP + CO2</text>
        <dbReference type="Rhea" id="RHEA:11596"/>
        <dbReference type="ChEBI" id="CHEBI:15378"/>
        <dbReference type="ChEBI" id="CHEBI:16526"/>
        <dbReference type="ChEBI" id="CHEBI:57538"/>
        <dbReference type="ChEBI" id="CHEBI:57865"/>
        <dbReference type="EC" id="4.1.1.23"/>
    </reaction>
</comment>
<evidence type="ECO:0000256" key="2">
    <source>
        <dbReference type="ARBA" id="ARBA00008847"/>
    </source>
</evidence>
<accession>A0A1F6YS47</accession>
<proteinExistence type="inferred from homology"/>
<dbReference type="PANTHER" id="PTHR43375:SF1">
    <property type="entry name" value="OROTIDINE 5'-PHOSPHATE DECARBOXYLASE"/>
    <property type="match status" value="1"/>
</dbReference>
<comment type="caution">
    <text evidence="9">The sequence shown here is derived from an EMBL/GenBank/DDBJ whole genome shotgun (WGS) entry which is preliminary data.</text>
</comment>
<comment type="similarity">
    <text evidence="2">Belongs to the OMP decarboxylase family. Type 2 subfamily.</text>
</comment>
<keyword evidence="5" id="KW-0456">Lyase</keyword>
<dbReference type="CDD" id="cd04725">
    <property type="entry name" value="OMP_decarboxylase_like"/>
    <property type="match status" value="1"/>
</dbReference>
<dbReference type="InterPro" id="IPR013785">
    <property type="entry name" value="Aldolase_TIM"/>
</dbReference>
<protein>
    <recommendedName>
        <fullName evidence="7">Orotidine-5'-phosphate decarboxylase</fullName>
        <ecNumber evidence="7">4.1.1.23</ecNumber>
    </recommendedName>
</protein>
<evidence type="ECO:0000256" key="6">
    <source>
        <dbReference type="ARBA" id="ARBA00049157"/>
    </source>
</evidence>
<evidence type="ECO:0000256" key="1">
    <source>
        <dbReference type="ARBA" id="ARBA00004861"/>
    </source>
</evidence>
<evidence type="ECO:0000259" key="8">
    <source>
        <dbReference type="SMART" id="SM00934"/>
    </source>
</evidence>
<dbReference type="SUPFAM" id="SSF51366">
    <property type="entry name" value="Ribulose-phoshate binding barrel"/>
    <property type="match status" value="1"/>
</dbReference>
<dbReference type="GO" id="GO:0044205">
    <property type="term" value="P:'de novo' UMP biosynthetic process"/>
    <property type="evidence" value="ECO:0007669"/>
    <property type="project" value="UniProtKB-UniPathway"/>
</dbReference>
<dbReference type="Proteomes" id="UP000178975">
    <property type="component" value="Unassembled WGS sequence"/>
</dbReference>
<dbReference type="InterPro" id="IPR011060">
    <property type="entry name" value="RibuloseP-bd_barrel"/>
</dbReference>
<keyword evidence="3" id="KW-0210">Decarboxylase</keyword>
<keyword evidence="4" id="KW-0665">Pyrimidine biosynthesis</keyword>
<comment type="pathway">
    <text evidence="1">Pyrimidine metabolism; UMP biosynthesis via de novo pathway; UMP from orotate: step 2/2.</text>
</comment>
<dbReference type="PANTHER" id="PTHR43375">
    <property type="entry name" value="OROTIDINE 5'-PHOSPHATE DECARBOXYLASE"/>
    <property type="match status" value="1"/>
</dbReference>
<evidence type="ECO:0000313" key="10">
    <source>
        <dbReference type="Proteomes" id="UP000178975"/>
    </source>
</evidence>
<dbReference type="Gene3D" id="3.20.20.70">
    <property type="entry name" value="Aldolase class I"/>
    <property type="match status" value="1"/>
</dbReference>
<dbReference type="InterPro" id="IPR011995">
    <property type="entry name" value="OMPdecase_type-2"/>
</dbReference>
<evidence type="ECO:0000256" key="5">
    <source>
        <dbReference type="ARBA" id="ARBA00023239"/>
    </source>
</evidence>
<dbReference type="InterPro" id="IPR001754">
    <property type="entry name" value="OMPdeCOase_dom"/>
</dbReference>
<reference evidence="9 10" key="1">
    <citation type="journal article" date="2016" name="Nat. Commun.">
        <title>Thousands of microbial genomes shed light on interconnected biogeochemical processes in an aquifer system.</title>
        <authorList>
            <person name="Anantharaman K."/>
            <person name="Brown C.T."/>
            <person name="Hug L.A."/>
            <person name="Sharon I."/>
            <person name="Castelle C.J."/>
            <person name="Probst A.J."/>
            <person name="Thomas B.C."/>
            <person name="Singh A."/>
            <person name="Wilkins M.J."/>
            <person name="Karaoz U."/>
            <person name="Brodie E.L."/>
            <person name="Williams K.H."/>
            <person name="Hubbard S.S."/>
            <person name="Banfield J.F."/>
        </authorList>
    </citation>
    <scope>NUCLEOTIDE SEQUENCE [LARGE SCALE GENOMIC DNA]</scope>
</reference>